<dbReference type="InterPro" id="IPR001750">
    <property type="entry name" value="ND/Mrp_TM"/>
</dbReference>
<evidence type="ECO:0000256" key="11">
    <source>
        <dbReference type="ARBA" id="ARBA00022989"/>
    </source>
</evidence>
<dbReference type="InterPro" id="IPR003917">
    <property type="entry name" value="NADH_UbQ_OxRdtase_chain2"/>
</dbReference>
<keyword evidence="12 17" id="KW-0520">NAD</keyword>
<feature type="transmembrane region" description="Helical" evidence="17">
    <location>
        <begin position="289"/>
        <end position="317"/>
    </location>
</feature>
<gene>
    <name evidence="19" type="primary">ND2</name>
</gene>
<evidence type="ECO:0000313" key="19">
    <source>
        <dbReference type="EMBL" id="BCQ06387.1"/>
    </source>
</evidence>
<dbReference type="GO" id="GO:0006120">
    <property type="term" value="P:mitochondrial electron transport, NADH to ubiquinone"/>
    <property type="evidence" value="ECO:0007669"/>
    <property type="project" value="InterPro"/>
</dbReference>
<dbReference type="GO" id="GO:0008137">
    <property type="term" value="F:NADH dehydrogenase (ubiquinone) activity"/>
    <property type="evidence" value="ECO:0007669"/>
    <property type="project" value="UniProtKB-EC"/>
</dbReference>
<feature type="domain" description="NADH:quinone oxidoreductase/Mrp antiporter transmembrane" evidence="18">
    <location>
        <begin position="27"/>
        <end position="303"/>
    </location>
</feature>
<feature type="transmembrane region" description="Helical" evidence="17">
    <location>
        <begin position="61"/>
        <end position="83"/>
    </location>
</feature>
<keyword evidence="10 17" id="KW-0249">Electron transport</keyword>
<accession>A0A7R7YPB0</accession>
<evidence type="ECO:0000256" key="1">
    <source>
        <dbReference type="ARBA" id="ARBA00004448"/>
    </source>
</evidence>
<keyword evidence="7 17" id="KW-0812">Transmembrane</keyword>
<keyword evidence="15 17" id="KW-0472">Membrane</keyword>
<keyword evidence="6 17" id="KW-0679">Respiratory chain</keyword>
<proteinExistence type="inferred from homology"/>
<keyword evidence="8 17" id="KW-0999">Mitochondrion inner membrane</keyword>
<comment type="subcellular location">
    <subcellularLocation>
        <location evidence="1 17">Mitochondrion inner membrane</location>
        <topology evidence="1 17">Multi-pass membrane protein</topology>
    </subcellularLocation>
</comment>
<feature type="transmembrane region" description="Helical" evidence="17">
    <location>
        <begin position="103"/>
        <end position="123"/>
    </location>
</feature>
<dbReference type="InterPro" id="IPR050175">
    <property type="entry name" value="Complex_I_Subunit_2"/>
</dbReference>
<dbReference type="PANTHER" id="PTHR46552:SF1">
    <property type="entry name" value="NADH-UBIQUINONE OXIDOREDUCTASE CHAIN 2"/>
    <property type="match status" value="1"/>
</dbReference>
<dbReference type="EMBL" id="LC600801">
    <property type="protein sequence ID" value="BCQ06387.1"/>
    <property type="molecule type" value="Genomic_DNA"/>
</dbReference>
<dbReference type="AlphaFoldDB" id="A0A7R7YPB0"/>
<evidence type="ECO:0000256" key="6">
    <source>
        <dbReference type="ARBA" id="ARBA00022660"/>
    </source>
</evidence>
<evidence type="ECO:0000256" key="17">
    <source>
        <dbReference type="RuleBase" id="RU003403"/>
    </source>
</evidence>
<keyword evidence="5" id="KW-0813">Transport</keyword>
<dbReference type="GO" id="GO:0005743">
    <property type="term" value="C:mitochondrial inner membrane"/>
    <property type="evidence" value="ECO:0007669"/>
    <property type="project" value="UniProtKB-SubCell"/>
</dbReference>
<feature type="transmembrane region" description="Helical" evidence="17">
    <location>
        <begin position="256"/>
        <end position="277"/>
    </location>
</feature>
<evidence type="ECO:0000256" key="9">
    <source>
        <dbReference type="ARBA" id="ARBA00022967"/>
    </source>
</evidence>
<keyword evidence="13 17" id="KW-0830">Ubiquinone</keyword>
<evidence type="ECO:0000259" key="18">
    <source>
        <dbReference type="Pfam" id="PF00361"/>
    </source>
</evidence>
<evidence type="ECO:0000256" key="5">
    <source>
        <dbReference type="ARBA" id="ARBA00022448"/>
    </source>
</evidence>
<feature type="transmembrane region" description="Helical" evidence="17">
    <location>
        <begin position="337"/>
        <end position="363"/>
    </location>
</feature>
<reference evidence="19" key="1">
    <citation type="submission" date="2021-01" db="EMBL/GenBank/DDBJ databases">
        <title>Complete mitochondrial genome of the Pacific limpet Cellana nigrolineata (Gastropoda: Patellogastropoda) determined by shotgun sequencing using the Illumina NGS platform.</title>
        <authorList>
            <person name="Nakashima"/>
            <person name="S"/>
            <person name="Shimizu M."/>
            <person name="Hirota K."/>
            <person name="Hiruta S.F."/>
            <person name="Nakaji N."/>
            <person name="Fujita T."/>
            <person name="Sasaki"/>
            <person name="T"/>
            <person name="Setiamarga D.H.E."/>
        </authorList>
    </citation>
    <scope>NUCLEOTIDE SEQUENCE</scope>
</reference>
<geneLocation type="mitochondrion" evidence="19"/>
<dbReference type="EC" id="7.1.1.2" evidence="3 17"/>
<dbReference type="PANTHER" id="PTHR46552">
    <property type="entry name" value="NADH-UBIQUINONE OXIDOREDUCTASE CHAIN 2"/>
    <property type="match status" value="1"/>
</dbReference>
<dbReference type="Pfam" id="PF00361">
    <property type="entry name" value="Proton_antipo_M"/>
    <property type="match status" value="1"/>
</dbReference>
<evidence type="ECO:0000256" key="13">
    <source>
        <dbReference type="ARBA" id="ARBA00023075"/>
    </source>
</evidence>
<feature type="transmembrane region" description="Helical" evidence="17">
    <location>
        <begin position="7"/>
        <end position="23"/>
    </location>
</feature>
<protein>
    <recommendedName>
        <fullName evidence="4 17">NADH-ubiquinone oxidoreductase chain 2</fullName>
        <ecNumber evidence="3 17">7.1.1.2</ecNumber>
    </recommendedName>
</protein>
<evidence type="ECO:0000256" key="2">
    <source>
        <dbReference type="ARBA" id="ARBA00007012"/>
    </source>
</evidence>
<evidence type="ECO:0000256" key="12">
    <source>
        <dbReference type="ARBA" id="ARBA00023027"/>
    </source>
</evidence>
<evidence type="ECO:0000256" key="15">
    <source>
        <dbReference type="ARBA" id="ARBA00023136"/>
    </source>
</evidence>
<evidence type="ECO:0000256" key="14">
    <source>
        <dbReference type="ARBA" id="ARBA00023128"/>
    </source>
</evidence>
<keyword evidence="11 17" id="KW-1133">Transmembrane helix</keyword>
<comment type="similarity">
    <text evidence="2 17">Belongs to the complex I subunit 2 family.</text>
</comment>
<organism evidence="19">
    <name type="scientific">Cellana nigrlineata</name>
    <dbReference type="NCBI Taxonomy" id="1933376"/>
    <lineage>
        <taxon>Eukaryota</taxon>
        <taxon>Metazoa</taxon>
        <taxon>Spiralia</taxon>
        <taxon>Lophotrochozoa</taxon>
        <taxon>Mollusca</taxon>
        <taxon>Gastropoda</taxon>
        <taxon>Patellogastropoda</taxon>
        <taxon>Lottioidea</taxon>
        <taxon>Nacellidae</taxon>
        <taxon>Cellana</taxon>
    </lineage>
</organism>
<dbReference type="PRINTS" id="PR01436">
    <property type="entry name" value="NADHDHGNASE2"/>
</dbReference>
<evidence type="ECO:0000256" key="7">
    <source>
        <dbReference type="ARBA" id="ARBA00022692"/>
    </source>
</evidence>
<keyword evidence="14 17" id="KW-0496">Mitochondrion</keyword>
<evidence type="ECO:0000256" key="10">
    <source>
        <dbReference type="ARBA" id="ARBA00022982"/>
    </source>
</evidence>
<evidence type="ECO:0000256" key="8">
    <source>
        <dbReference type="ARBA" id="ARBA00022792"/>
    </source>
</evidence>
<comment type="catalytic activity">
    <reaction evidence="16 17">
        <text>a ubiquinone + NADH + 5 H(+)(in) = a ubiquinol + NAD(+) + 4 H(+)(out)</text>
        <dbReference type="Rhea" id="RHEA:29091"/>
        <dbReference type="Rhea" id="RHEA-COMP:9565"/>
        <dbReference type="Rhea" id="RHEA-COMP:9566"/>
        <dbReference type="ChEBI" id="CHEBI:15378"/>
        <dbReference type="ChEBI" id="CHEBI:16389"/>
        <dbReference type="ChEBI" id="CHEBI:17976"/>
        <dbReference type="ChEBI" id="CHEBI:57540"/>
        <dbReference type="ChEBI" id="CHEBI:57945"/>
        <dbReference type="EC" id="7.1.1.2"/>
    </reaction>
</comment>
<name>A0A7R7YPB0_9GAST</name>
<comment type="function">
    <text evidence="17">Core subunit of the mitochondrial membrane respiratory chain NADH dehydrogenase (Complex I) which catalyzes electron transfer from NADH through the respiratory chain, using ubiquinone as an electron acceptor. Essential for the catalytic activity and assembly of complex I.</text>
</comment>
<evidence type="ECO:0000256" key="4">
    <source>
        <dbReference type="ARBA" id="ARBA00021008"/>
    </source>
</evidence>
<evidence type="ECO:0000256" key="16">
    <source>
        <dbReference type="ARBA" id="ARBA00049551"/>
    </source>
</evidence>
<feature type="transmembrane region" description="Helical" evidence="17">
    <location>
        <begin position="203"/>
        <end position="236"/>
    </location>
</feature>
<evidence type="ECO:0000256" key="3">
    <source>
        <dbReference type="ARBA" id="ARBA00012944"/>
    </source>
</evidence>
<sequence length="364" mass="40164">MFSFLPFVSFFIFLMMFGSIISISSFHWLFVWVGLEVNLMGFIPVLVYSGKRLMAESGVKYFLVQALGSSLFAGGSCIVFGSLSSLDVSYSWVSFSGLDKLSFIGFFLVMMSLFMKLGCFPFYSWVPSVSFGCSWFSCFFLLTWQKLAPFFVLFSVNGFCMYVGFWLVGVAGGLSSLIGGIGGMGETCIRSLLGYSSVGHSGWMIYSGLLGFSTFFCYYCVYFIISVFLFCVLGILGSSGMGHFSSFFKDKNLVLSAGMMTVLLSLGGMPPMLGFLGKMIVIFNGMVSGNVFFIFLLILGSLLSLYYYLVLFFGAFFSAKNFSLEYNGFFKLDGLSLGLSVSGVIFGMVMMVNLFGSVFCFFVF</sequence>
<feature type="transmembrane region" description="Helical" evidence="17">
    <location>
        <begin position="29"/>
        <end position="49"/>
    </location>
</feature>
<keyword evidence="9 17" id="KW-1278">Translocase</keyword>